<evidence type="ECO:0000313" key="11">
    <source>
        <dbReference type="Proteomes" id="UP001489004"/>
    </source>
</evidence>
<keyword evidence="3 8" id="KW-0812">Transmembrane</keyword>
<feature type="transmembrane region" description="Helical" evidence="8">
    <location>
        <begin position="327"/>
        <end position="349"/>
    </location>
</feature>
<dbReference type="InterPro" id="IPR050352">
    <property type="entry name" value="ABCG_transporters"/>
</dbReference>
<dbReference type="GO" id="GO:0016887">
    <property type="term" value="F:ATP hydrolysis activity"/>
    <property type="evidence" value="ECO:0007669"/>
    <property type="project" value="InterPro"/>
</dbReference>
<dbReference type="AlphaFoldDB" id="A0AAW1QPM7"/>
<feature type="transmembrane region" description="Helical" evidence="8">
    <location>
        <begin position="435"/>
        <end position="456"/>
    </location>
</feature>
<dbReference type="PROSITE" id="PS50893">
    <property type="entry name" value="ABC_TRANSPORTER_2"/>
    <property type="match status" value="1"/>
</dbReference>
<feature type="transmembrane region" description="Helical" evidence="8">
    <location>
        <begin position="401"/>
        <end position="428"/>
    </location>
</feature>
<protein>
    <recommendedName>
        <fullName evidence="9">ABC transporter domain-containing protein</fullName>
    </recommendedName>
</protein>
<feature type="transmembrane region" description="Helical" evidence="8">
    <location>
        <begin position="537"/>
        <end position="564"/>
    </location>
</feature>
<dbReference type="PANTHER" id="PTHR48041:SF91">
    <property type="entry name" value="ABC TRANSPORTER G FAMILY MEMBER 28"/>
    <property type="match status" value="1"/>
</dbReference>
<dbReference type="Gene3D" id="3.40.50.300">
    <property type="entry name" value="P-loop containing nucleotide triphosphate hydrolases"/>
    <property type="match status" value="1"/>
</dbReference>
<evidence type="ECO:0000256" key="7">
    <source>
        <dbReference type="ARBA" id="ARBA00023136"/>
    </source>
</evidence>
<keyword evidence="7 8" id="KW-0472">Membrane</keyword>
<accession>A0AAW1QPM7</accession>
<gene>
    <name evidence="10" type="ORF">WJX72_002882</name>
</gene>
<feature type="transmembrane region" description="Helical" evidence="8">
    <location>
        <begin position="361"/>
        <end position="381"/>
    </location>
</feature>
<dbReference type="SUPFAM" id="SSF52540">
    <property type="entry name" value="P-loop containing nucleoside triphosphate hydrolases"/>
    <property type="match status" value="1"/>
</dbReference>
<keyword evidence="2" id="KW-0813">Transport</keyword>
<dbReference type="InterPro" id="IPR003439">
    <property type="entry name" value="ABC_transporter-like_ATP-bd"/>
</dbReference>
<evidence type="ECO:0000256" key="5">
    <source>
        <dbReference type="ARBA" id="ARBA00022840"/>
    </source>
</evidence>
<evidence type="ECO:0000256" key="8">
    <source>
        <dbReference type="SAM" id="Phobius"/>
    </source>
</evidence>
<feature type="domain" description="ABC transporter" evidence="9">
    <location>
        <begin position="1"/>
        <end position="213"/>
    </location>
</feature>
<dbReference type="InterPro" id="IPR027417">
    <property type="entry name" value="P-loop_NTPase"/>
</dbReference>
<comment type="subcellular location">
    <subcellularLocation>
        <location evidence="1">Membrane</location>
        <topology evidence="1">Multi-pass membrane protein</topology>
    </subcellularLocation>
</comment>
<proteinExistence type="predicted"/>
<sequence>MTAIVGPSGAGKSTLLDILSARLLPSSGTVLVDGMAPTKHFRSIATFIPQEDNFVPTLSVWETLNLHISLRMQLPEGKAHALMESSLSSMGLLKVKNSQVGGILPGGLSVRGLSGGERRRLNIACGVVASPAICCLDEPTSGLDSHAALVVMQHLQRMAASRRSIICTVHQPRPAIWEMFTSITVLAEGRMLFMGPAAEVLSWFSGVLGFSFAAEHDGSPSDWLMDIINIGFQEHGGSGTVGKGLTTLQQVQDAAARFRAKRLPAYVAGLPQDTTGAKHVKLAVPSNGNDSQAVVAIERTYPTSWFNQLRVLYWRAVLGYLRNPLDVMARLLLSLTVGILVGITFLNATKGHFSVQYRMNVLFTTVFGLVLIPFAHMTVYVHDKLFFVADMRANLYQASAYYVAQTLAGLPFVLLNGMIQLLATYALVGLRNTASAILGSALLCGLHSLNGVQLLAWSSYMMPNHDLAFVNGVGYVTCCILLTGYLVRIMDLVAPLRILSYIFPLRMVYCALVRLQFEGTTEGAQVLHPSETNPYDIMLSVGQNVAILLGINASLHVLAFAALWRLQYTHR</sequence>
<comment type="caution">
    <text evidence="10">The sequence shown here is derived from an EMBL/GenBank/DDBJ whole genome shotgun (WGS) entry which is preliminary data.</text>
</comment>
<dbReference type="SMART" id="SM00382">
    <property type="entry name" value="AAA"/>
    <property type="match status" value="1"/>
</dbReference>
<evidence type="ECO:0000256" key="4">
    <source>
        <dbReference type="ARBA" id="ARBA00022741"/>
    </source>
</evidence>
<evidence type="ECO:0000256" key="3">
    <source>
        <dbReference type="ARBA" id="ARBA00022692"/>
    </source>
</evidence>
<evidence type="ECO:0000313" key="10">
    <source>
        <dbReference type="EMBL" id="KAK9823456.1"/>
    </source>
</evidence>
<dbReference type="EMBL" id="JALJOR010000002">
    <property type="protein sequence ID" value="KAK9823456.1"/>
    <property type="molecule type" value="Genomic_DNA"/>
</dbReference>
<evidence type="ECO:0000256" key="1">
    <source>
        <dbReference type="ARBA" id="ARBA00004141"/>
    </source>
</evidence>
<dbReference type="Proteomes" id="UP001489004">
    <property type="component" value="Unassembled WGS sequence"/>
</dbReference>
<evidence type="ECO:0000256" key="6">
    <source>
        <dbReference type="ARBA" id="ARBA00022989"/>
    </source>
</evidence>
<organism evidence="10 11">
    <name type="scientific">[Myrmecia] bisecta</name>
    <dbReference type="NCBI Taxonomy" id="41462"/>
    <lineage>
        <taxon>Eukaryota</taxon>
        <taxon>Viridiplantae</taxon>
        <taxon>Chlorophyta</taxon>
        <taxon>core chlorophytes</taxon>
        <taxon>Trebouxiophyceae</taxon>
        <taxon>Trebouxiales</taxon>
        <taxon>Trebouxiaceae</taxon>
        <taxon>Myrmecia</taxon>
    </lineage>
</organism>
<dbReference type="InterPro" id="IPR017871">
    <property type="entry name" value="ABC_transporter-like_CS"/>
</dbReference>
<keyword evidence="11" id="KW-1185">Reference proteome</keyword>
<name>A0AAW1QPM7_9CHLO</name>
<evidence type="ECO:0000256" key="2">
    <source>
        <dbReference type="ARBA" id="ARBA00022448"/>
    </source>
</evidence>
<reference evidence="10 11" key="1">
    <citation type="journal article" date="2024" name="Nat. Commun.">
        <title>Phylogenomics reveals the evolutionary origins of lichenization in chlorophyte algae.</title>
        <authorList>
            <person name="Puginier C."/>
            <person name="Libourel C."/>
            <person name="Otte J."/>
            <person name="Skaloud P."/>
            <person name="Haon M."/>
            <person name="Grisel S."/>
            <person name="Petersen M."/>
            <person name="Berrin J.G."/>
            <person name="Delaux P.M."/>
            <person name="Dal Grande F."/>
            <person name="Keller J."/>
        </authorList>
    </citation>
    <scope>NUCLEOTIDE SEQUENCE [LARGE SCALE GENOMIC DNA]</scope>
    <source>
        <strain evidence="10 11">SAG 2043</strain>
    </source>
</reference>
<dbReference type="GO" id="GO:0005524">
    <property type="term" value="F:ATP binding"/>
    <property type="evidence" value="ECO:0007669"/>
    <property type="project" value="UniProtKB-KW"/>
</dbReference>
<keyword evidence="6 8" id="KW-1133">Transmembrane helix</keyword>
<dbReference type="Pfam" id="PF00005">
    <property type="entry name" value="ABC_tran"/>
    <property type="match status" value="1"/>
</dbReference>
<dbReference type="Pfam" id="PF01061">
    <property type="entry name" value="ABC2_membrane"/>
    <property type="match status" value="1"/>
</dbReference>
<feature type="transmembrane region" description="Helical" evidence="8">
    <location>
        <begin position="468"/>
        <end position="487"/>
    </location>
</feature>
<keyword evidence="4" id="KW-0547">Nucleotide-binding</keyword>
<keyword evidence="5" id="KW-0067">ATP-binding</keyword>
<evidence type="ECO:0000259" key="9">
    <source>
        <dbReference type="PROSITE" id="PS50893"/>
    </source>
</evidence>
<dbReference type="InterPro" id="IPR013525">
    <property type="entry name" value="ABC2_TM"/>
</dbReference>
<dbReference type="InterPro" id="IPR003593">
    <property type="entry name" value="AAA+_ATPase"/>
</dbReference>
<dbReference type="GO" id="GO:0140359">
    <property type="term" value="F:ABC-type transporter activity"/>
    <property type="evidence" value="ECO:0007669"/>
    <property type="project" value="InterPro"/>
</dbReference>
<dbReference type="PROSITE" id="PS00211">
    <property type="entry name" value="ABC_TRANSPORTER_1"/>
    <property type="match status" value="1"/>
</dbReference>
<dbReference type="GO" id="GO:0016020">
    <property type="term" value="C:membrane"/>
    <property type="evidence" value="ECO:0007669"/>
    <property type="project" value="UniProtKB-SubCell"/>
</dbReference>
<dbReference type="PANTHER" id="PTHR48041">
    <property type="entry name" value="ABC TRANSPORTER G FAMILY MEMBER 28"/>
    <property type="match status" value="1"/>
</dbReference>